<dbReference type="PANTHER" id="PTHR43673:SF10">
    <property type="entry name" value="NADH DEHYDROGENASE_NAD(P)H NITROREDUCTASE XCC3605-RELATED"/>
    <property type="match status" value="1"/>
</dbReference>
<keyword evidence="2" id="KW-0560">Oxidoreductase</keyword>
<name>A0A7G9GX18_9FUSO</name>
<proteinExistence type="inferred from homology"/>
<dbReference type="EMBL" id="CP060637">
    <property type="protein sequence ID" value="QNM15350.1"/>
    <property type="molecule type" value="Genomic_DNA"/>
</dbReference>
<dbReference type="CDD" id="cd02062">
    <property type="entry name" value="Nitro_FMN_reductase"/>
    <property type="match status" value="1"/>
</dbReference>
<dbReference type="GO" id="GO:0016491">
    <property type="term" value="F:oxidoreductase activity"/>
    <property type="evidence" value="ECO:0007669"/>
    <property type="project" value="UniProtKB-KW"/>
</dbReference>
<evidence type="ECO:0000259" key="3">
    <source>
        <dbReference type="Pfam" id="PF00881"/>
    </source>
</evidence>
<protein>
    <submittedName>
        <fullName evidence="4">Nitroreductase family protein</fullName>
    </submittedName>
</protein>
<reference evidence="4 5" key="1">
    <citation type="submission" date="2020-08" db="EMBL/GenBank/DDBJ databases">
        <authorList>
            <person name="Liu C."/>
            <person name="Sun Q."/>
        </authorList>
    </citation>
    <scope>NUCLEOTIDE SEQUENCE [LARGE SCALE GENOMIC DNA]</scope>
    <source>
        <strain evidence="4 5">NSJ-57</strain>
    </source>
</reference>
<evidence type="ECO:0000313" key="4">
    <source>
        <dbReference type="EMBL" id="QNM15350.1"/>
    </source>
</evidence>
<sequence>MILDLLKNIRSHRSFTTHQLTKNELRYMIEGARYASCAKNSQNIRYVLITDSKICDLIFSHCKFAGAITWNPKLSESPRGYILMCVEKNFKGNENLLYFDMGIASQNILLVANDLGYNGCIIGAFNKKEVEKIINLDDSYYAYMLIALGKAQDIVSVVPTVCDNVSYSRIDNNHYVPKLPLDKIIIMEK</sequence>
<comment type="similarity">
    <text evidence="1">Belongs to the nitroreductase family.</text>
</comment>
<keyword evidence="5" id="KW-1185">Reference proteome</keyword>
<evidence type="ECO:0000313" key="5">
    <source>
        <dbReference type="Proteomes" id="UP000515913"/>
    </source>
</evidence>
<dbReference type="RefSeq" id="WP_187422912.1">
    <property type="nucleotide sequence ID" value="NZ_CP060637.1"/>
</dbReference>
<organism evidence="4 5">
    <name type="scientific">Fusobacterium hominis</name>
    <dbReference type="NCBI Taxonomy" id="2764326"/>
    <lineage>
        <taxon>Bacteria</taxon>
        <taxon>Fusobacteriati</taxon>
        <taxon>Fusobacteriota</taxon>
        <taxon>Fusobacteriia</taxon>
        <taxon>Fusobacteriales</taxon>
        <taxon>Fusobacteriaceae</taxon>
        <taxon>Fusobacterium</taxon>
    </lineage>
</organism>
<dbReference type="Gene3D" id="3.40.109.10">
    <property type="entry name" value="NADH Oxidase"/>
    <property type="match status" value="1"/>
</dbReference>
<dbReference type="AlphaFoldDB" id="A0A7G9GX18"/>
<dbReference type="InterPro" id="IPR000415">
    <property type="entry name" value="Nitroreductase-like"/>
</dbReference>
<dbReference type="Proteomes" id="UP000515913">
    <property type="component" value="Chromosome"/>
</dbReference>
<accession>A0A7G9GX18</accession>
<evidence type="ECO:0000256" key="1">
    <source>
        <dbReference type="ARBA" id="ARBA00007118"/>
    </source>
</evidence>
<dbReference type="KEGG" id="fho:H9Q81_00480"/>
<feature type="domain" description="Nitroreductase" evidence="3">
    <location>
        <begin position="94"/>
        <end position="150"/>
    </location>
</feature>
<dbReference type="Pfam" id="PF00881">
    <property type="entry name" value="Nitroreductase"/>
    <property type="match status" value="2"/>
</dbReference>
<gene>
    <name evidence="4" type="ORF">H9Q81_00480</name>
</gene>
<dbReference type="SUPFAM" id="SSF55469">
    <property type="entry name" value="FMN-dependent nitroreductase-like"/>
    <property type="match status" value="1"/>
</dbReference>
<dbReference type="InterPro" id="IPR029479">
    <property type="entry name" value="Nitroreductase"/>
</dbReference>
<dbReference type="PANTHER" id="PTHR43673">
    <property type="entry name" value="NAD(P)H NITROREDUCTASE YDGI-RELATED"/>
    <property type="match status" value="1"/>
</dbReference>
<feature type="domain" description="Nitroreductase" evidence="3">
    <location>
        <begin position="10"/>
        <end position="56"/>
    </location>
</feature>
<evidence type="ECO:0000256" key="2">
    <source>
        <dbReference type="ARBA" id="ARBA00023002"/>
    </source>
</evidence>